<name>A0A543BQW5_9MICO</name>
<sequence>MVKMNDRFFDDLLVSPELERHVTQVTEAIAEDARSRAPVESHDYQNGIRTSVKRQKRIVGLVQAFDWKSLIIEARFGVLVRSTRAVVGRGRRQGR</sequence>
<organism evidence="1 2">
    <name type="scientific">Microbacterium saperdae</name>
    <dbReference type="NCBI Taxonomy" id="69368"/>
    <lineage>
        <taxon>Bacteria</taxon>
        <taxon>Bacillati</taxon>
        <taxon>Actinomycetota</taxon>
        <taxon>Actinomycetes</taxon>
        <taxon>Micrococcales</taxon>
        <taxon>Microbacteriaceae</taxon>
        <taxon>Microbacterium</taxon>
    </lineage>
</organism>
<dbReference type="AlphaFoldDB" id="A0A543BQW5"/>
<evidence type="ECO:0000313" key="2">
    <source>
        <dbReference type="Proteomes" id="UP000317209"/>
    </source>
</evidence>
<comment type="caution">
    <text evidence="1">The sequence shown here is derived from an EMBL/GenBank/DDBJ whole genome shotgun (WGS) entry which is preliminary data.</text>
</comment>
<accession>A0A543BQW5</accession>
<keyword evidence="2" id="KW-1185">Reference proteome</keyword>
<dbReference type="OrthoDB" id="5073834at2"/>
<gene>
    <name evidence="1" type="ORF">FB560_2878</name>
</gene>
<evidence type="ECO:0000313" key="1">
    <source>
        <dbReference type="EMBL" id="TQL87211.1"/>
    </source>
</evidence>
<reference evidence="1 2" key="1">
    <citation type="submission" date="2019-06" db="EMBL/GenBank/DDBJ databases">
        <title>Sequencing the genomes of 1000 actinobacteria strains.</title>
        <authorList>
            <person name="Klenk H.-P."/>
        </authorList>
    </citation>
    <scope>NUCLEOTIDE SEQUENCE [LARGE SCALE GENOMIC DNA]</scope>
    <source>
        <strain evidence="1 2">DSM 20169</strain>
    </source>
</reference>
<dbReference type="EMBL" id="VFOX01000001">
    <property type="protein sequence ID" value="TQL87211.1"/>
    <property type="molecule type" value="Genomic_DNA"/>
</dbReference>
<dbReference type="Proteomes" id="UP000317209">
    <property type="component" value="Unassembled WGS sequence"/>
</dbReference>
<proteinExistence type="predicted"/>
<dbReference type="RefSeq" id="WP_141872989.1">
    <property type="nucleotide sequence ID" value="NZ_VFOX01000001.1"/>
</dbReference>
<protein>
    <submittedName>
        <fullName evidence="1">Uncharacterized protein</fullName>
    </submittedName>
</protein>